<dbReference type="InterPro" id="IPR041698">
    <property type="entry name" value="Methyltransf_25"/>
</dbReference>
<evidence type="ECO:0000259" key="4">
    <source>
        <dbReference type="Pfam" id="PF13649"/>
    </source>
</evidence>
<protein>
    <submittedName>
        <fullName evidence="5">Methyltransferase domain-containing protein</fullName>
    </submittedName>
</protein>
<dbReference type="GO" id="GO:0008168">
    <property type="term" value="F:methyltransferase activity"/>
    <property type="evidence" value="ECO:0007669"/>
    <property type="project" value="UniProtKB-KW"/>
</dbReference>
<dbReference type="InterPro" id="IPR029063">
    <property type="entry name" value="SAM-dependent_MTases_sf"/>
</dbReference>
<keyword evidence="3" id="KW-0949">S-adenosyl-L-methionine</keyword>
<sequence>MSAPSFFRPGTEPTEPPPPCIVHHAEGVVSLLAPQVGERILDIGCGDGCLSAQLASQGAEVVGFDVSPERVLAARARGLEVKRGNAEELYFHQEFDAVFSHDALHEMQHADLVACGAFMALKPGGRFVGEFAGSGHAALVRRALQGALERRSIEPRGLEQAYLPTAHEYQMVLEQAGFHVNHIAWFEQPLVLDRPIGEWLEHCYGQYLRAVPLALRPAFLEEVSEELVGDLLDSCGRWTVDATRLRFRAQRKA</sequence>
<dbReference type="CDD" id="cd02440">
    <property type="entry name" value="AdoMet_MTases"/>
    <property type="match status" value="1"/>
</dbReference>
<accession>A0ABU7HZP2</accession>
<evidence type="ECO:0000256" key="2">
    <source>
        <dbReference type="ARBA" id="ARBA00022679"/>
    </source>
</evidence>
<comment type="caution">
    <text evidence="5">The sequence shown here is derived from an EMBL/GenBank/DDBJ whole genome shotgun (WGS) entry which is preliminary data.</text>
</comment>
<feature type="domain" description="Methyltransferase" evidence="4">
    <location>
        <begin position="40"/>
        <end position="125"/>
    </location>
</feature>
<dbReference type="RefSeq" id="WP_330077710.1">
    <property type="nucleotide sequence ID" value="NZ_JAZDQJ010000050.1"/>
</dbReference>
<dbReference type="PANTHER" id="PTHR43464:SF19">
    <property type="entry name" value="UBIQUINONE BIOSYNTHESIS O-METHYLTRANSFERASE, MITOCHONDRIAL"/>
    <property type="match status" value="1"/>
</dbReference>
<dbReference type="SUPFAM" id="SSF53335">
    <property type="entry name" value="S-adenosyl-L-methionine-dependent methyltransferases"/>
    <property type="match status" value="1"/>
</dbReference>
<gene>
    <name evidence="5" type="ORF">V0R50_27800</name>
</gene>
<evidence type="ECO:0000256" key="1">
    <source>
        <dbReference type="ARBA" id="ARBA00022603"/>
    </source>
</evidence>
<evidence type="ECO:0000256" key="3">
    <source>
        <dbReference type="ARBA" id="ARBA00022691"/>
    </source>
</evidence>
<reference evidence="5 6" key="1">
    <citation type="submission" date="2024-01" db="EMBL/GenBank/DDBJ databases">
        <title>Unpublished Manusciprt.</title>
        <authorList>
            <person name="Duman M."/>
            <person name="Valdes E.G."/>
            <person name="Ajmi N."/>
            <person name="Altun S."/>
            <person name="Saticioglu I.B."/>
        </authorList>
    </citation>
    <scope>NUCLEOTIDE SEQUENCE [LARGE SCALE GENOMIC DNA]</scope>
    <source>
        <strain evidence="5 6">148P</strain>
    </source>
</reference>
<organism evidence="5 6">
    <name type="scientific">Pseudomonas ulcerans</name>
    <dbReference type="NCBI Taxonomy" id="3115852"/>
    <lineage>
        <taxon>Bacteria</taxon>
        <taxon>Pseudomonadati</taxon>
        <taxon>Pseudomonadota</taxon>
        <taxon>Gammaproteobacteria</taxon>
        <taxon>Pseudomonadales</taxon>
        <taxon>Pseudomonadaceae</taxon>
        <taxon>Pseudomonas</taxon>
    </lineage>
</organism>
<proteinExistence type="predicted"/>
<dbReference type="PANTHER" id="PTHR43464">
    <property type="entry name" value="METHYLTRANSFERASE"/>
    <property type="match status" value="1"/>
</dbReference>
<evidence type="ECO:0000313" key="5">
    <source>
        <dbReference type="EMBL" id="MEE1937045.1"/>
    </source>
</evidence>
<keyword evidence="2" id="KW-0808">Transferase</keyword>
<dbReference type="Pfam" id="PF13649">
    <property type="entry name" value="Methyltransf_25"/>
    <property type="match status" value="1"/>
</dbReference>
<dbReference type="Proteomes" id="UP001335100">
    <property type="component" value="Unassembled WGS sequence"/>
</dbReference>
<keyword evidence="1 5" id="KW-0489">Methyltransferase</keyword>
<dbReference type="EMBL" id="JAZDQJ010000050">
    <property type="protein sequence ID" value="MEE1937045.1"/>
    <property type="molecule type" value="Genomic_DNA"/>
</dbReference>
<keyword evidence="6" id="KW-1185">Reference proteome</keyword>
<dbReference type="Gene3D" id="3.40.50.150">
    <property type="entry name" value="Vaccinia Virus protein VP39"/>
    <property type="match status" value="1"/>
</dbReference>
<dbReference type="GO" id="GO:0032259">
    <property type="term" value="P:methylation"/>
    <property type="evidence" value="ECO:0007669"/>
    <property type="project" value="UniProtKB-KW"/>
</dbReference>
<evidence type="ECO:0000313" key="6">
    <source>
        <dbReference type="Proteomes" id="UP001335100"/>
    </source>
</evidence>
<name>A0ABU7HZP2_9PSED</name>